<dbReference type="Gene3D" id="3.40.190.10">
    <property type="entry name" value="Periplasmic binding protein-like II"/>
    <property type="match status" value="2"/>
</dbReference>
<evidence type="ECO:0000313" key="4">
    <source>
        <dbReference type="Proteomes" id="UP000241447"/>
    </source>
</evidence>
<evidence type="ECO:0000259" key="2">
    <source>
        <dbReference type="Pfam" id="PF09084"/>
    </source>
</evidence>
<name>A0A2R4M2T2_9RHOB</name>
<reference evidence="3 4" key="1">
    <citation type="submission" date="2018-03" db="EMBL/GenBank/DDBJ databases">
        <title>The Complete Genome of Celeribacter baekdonensis strain LH4, a Thiosulfate-Oxidizing Alphaproteobacterium Isolated from Gulf of Mexico Continental Slope Sediments.</title>
        <authorList>
            <person name="Flood B.E."/>
            <person name="Bailey J.V."/>
            <person name="Leprich D."/>
        </authorList>
    </citation>
    <scope>NUCLEOTIDE SEQUENCE [LARGE SCALE GENOMIC DNA]</scope>
    <source>
        <strain evidence="3 4">LH4</strain>
    </source>
</reference>
<protein>
    <submittedName>
        <fullName evidence="3">Nitrate ABC transporter substrate-binding protein</fullName>
    </submittedName>
</protein>
<dbReference type="KEGG" id="cbak:DA792_10515"/>
<dbReference type="InterPro" id="IPR027939">
    <property type="entry name" value="NMT1/THI5"/>
</dbReference>
<dbReference type="RefSeq" id="WP_107719907.1">
    <property type="nucleotide sequence ID" value="NZ_CP028475.1"/>
</dbReference>
<feature type="chain" id="PRO_5015319539" evidence="1">
    <location>
        <begin position="20"/>
        <end position="335"/>
    </location>
</feature>
<dbReference type="EMBL" id="CP028475">
    <property type="protein sequence ID" value="AVW91463.1"/>
    <property type="molecule type" value="Genomic_DNA"/>
</dbReference>
<proteinExistence type="predicted"/>
<evidence type="ECO:0000313" key="3">
    <source>
        <dbReference type="EMBL" id="AVW91463.1"/>
    </source>
</evidence>
<dbReference type="PANTHER" id="PTHR31528:SF3">
    <property type="entry name" value="THIAMINE BIOSYNTHESIS PROTEIN HI_0357-RELATED"/>
    <property type="match status" value="1"/>
</dbReference>
<dbReference type="SUPFAM" id="SSF53850">
    <property type="entry name" value="Periplasmic binding protein-like II"/>
    <property type="match status" value="1"/>
</dbReference>
<organism evidence="3 4">
    <name type="scientific">Celeribacter baekdonensis</name>
    <dbReference type="NCBI Taxonomy" id="875171"/>
    <lineage>
        <taxon>Bacteria</taxon>
        <taxon>Pseudomonadati</taxon>
        <taxon>Pseudomonadota</taxon>
        <taxon>Alphaproteobacteria</taxon>
        <taxon>Rhodobacterales</taxon>
        <taxon>Roseobacteraceae</taxon>
        <taxon>Celeribacter</taxon>
    </lineage>
</organism>
<feature type="signal peptide" evidence="1">
    <location>
        <begin position="1"/>
        <end position="19"/>
    </location>
</feature>
<dbReference type="Pfam" id="PF09084">
    <property type="entry name" value="NMT1"/>
    <property type="match status" value="1"/>
</dbReference>
<keyword evidence="1" id="KW-0732">Signal</keyword>
<dbReference type="OrthoDB" id="5372616at2"/>
<dbReference type="PANTHER" id="PTHR31528">
    <property type="entry name" value="4-AMINO-5-HYDROXYMETHYL-2-METHYLPYRIMIDINE PHOSPHATE SYNTHASE THI11-RELATED"/>
    <property type="match status" value="1"/>
</dbReference>
<evidence type="ECO:0000256" key="1">
    <source>
        <dbReference type="SAM" id="SignalP"/>
    </source>
</evidence>
<feature type="domain" description="SsuA/THI5-like" evidence="2">
    <location>
        <begin position="42"/>
        <end position="241"/>
    </location>
</feature>
<accession>A0A2R4M2T2</accession>
<dbReference type="InterPro" id="IPR015168">
    <property type="entry name" value="SsuA/THI5"/>
</dbReference>
<dbReference type="Proteomes" id="UP000241447">
    <property type="component" value="Chromosome"/>
</dbReference>
<dbReference type="GO" id="GO:0009228">
    <property type="term" value="P:thiamine biosynthetic process"/>
    <property type="evidence" value="ECO:0007669"/>
    <property type="project" value="InterPro"/>
</dbReference>
<sequence length="335" mass="35786">MTLKRVIAGLTLAATTSTAALTGATAADLTPVTFGTNWLAQAEHGGYYQAVADGSYAECGLDVTIQSGGPQVNNRALLLANKIQFHMGGDLLQAFNAAKEGIPVVAVAATFQKHPQVIIAHPGQAHTFADLSKLTLLIGDNGFASYYQWMMAAYGFTAEQREPYTFNPAPFLADEGKAMQGFLSSEPYVIEKEGGFTPDVFLIADAGYSTYATTIEAMQKTIDESPDVVACFVDGSAKGWYTYLYGDHAAADAMIMAANPDMTQDKIDFAIEKMKSEGIVDSGDALELGIGAMTDEKIKDFYDKMVDAGVIEAGLDYSAAYTLAFTNKKVGMDLK</sequence>
<gene>
    <name evidence="3" type="ORF">DA792_10515</name>
</gene>
<dbReference type="AlphaFoldDB" id="A0A2R4M2T2"/>